<dbReference type="Proteomes" id="UP000050557">
    <property type="component" value="Unassembled WGS sequence"/>
</dbReference>
<gene>
    <name evidence="1" type="ORF">ALO68_05558</name>
</gene>
<evidence type="ECO:0000313" key="2">
    <source>
        <dbReference type="Proteomes" id="UP000050557"/>
    </source>
</evidence>
<dbReference type="Gene3D" id="3.60.20.40">
    <property type="match status" value="1"/>
</dbReference>
<accession>A0A0N8RQ19</accession>
<dbReference type="AlphaFoldDB" id="A0A0N8RQ19"/>
<dbReference type="PRINTS" id="PR01210">
    <property type="entry name" value="GGTRANSPTASE"/>
</dbReference>
<dbReference type="Gene3D" id="1.10.246.130">
    <property type="match status" value="1"/>
</dbReference>
<dbReference type="InterPro" id="IPR052896">
    <property type="entry name" value="GGT-like_enzyme"/>
</dbReference>
<evidence type="ECO:0000313" key="1">
    <source>
        <dbReference type="EMBL" id="KPX49959.1"/>
    </source>
</evidence>
<dbReference type="SUPFAM" id="SSF56235">
    <property type="entry name" value="N-terminal nucleophile aminohydrolases (Ntn hydrolases)"/>
    <property type="match status" value="1"/>
</dbReference>
<dbReference type="PATRIC" id="fig|251654.3.peg.5333"/>
<organism evidence="1 2">
    <name type="scientific">Pseudomonas syringae pv. helianthi</name>
    <dbReference type="NCBI Taxonomy" id="251654"/>
    <lineage>
        <taxon>Bacteria</taxon>
        <taxon>Pseudomonadati</taxon>
        <taxon>Pseudomonadota</taxon>
        <taxon>Gammaproteobacteria</taxon>
        <taxon>Pseudomonadales</taxon>
        <taxon>Pseudomonadaceae</taxon>
        <taxon>Pseudomonas</taxon>
    </lineage>
</organism>
<sequence>MRFWLKPACRSLAWASNRRRRPGDRCSILRRISWSRLRGCRLPRVWRSTSRSCVSTCWVTACAMRWTPRAKPFVFCQRETLMFDDLDYSQPYASARSPVMGSNMVACSQPLAAQAGLDMLRRGGNAVDAAIAAAMVLTVVEPTGCGIGSDAFAIVWDGSKLQGLNASGRAPQAWTPEYFEGQSQMPQRGWPAVSVPGAVSAWVELSARYGKLPFATLAEPAIGYARDGYQVTPIIAELWKRGSHLLKDQPGFAECFMPCGKAPMAGEKIQLKDHARTLELIAQTKGEAFYRGELAQAIIAHAKANGSVMSLDDLATHTVDWIDTLSVPYAGAVVHELPPNGQGIATLAGLTMLEALGVGEHPVDSLETVHPVLEAMKLALADLDEHVADSDHMRVPAMDLLNKVYLMGRAGLVTDQAANPGHGSPKPGGTVYLSAADENGMMISFIQSNYMGFGSGVVVPGTGISLQNRGAGFSLDPQHVNYVAPRKRPFHTIIPGFVMNADGTPLMSFGLMGGPMQAQGHLQMMMRILRYKQNPQAAADAPRWRIEYGLKVAVERAFDPEVINALRAKGHDIDVEEPSGVFAFGGAQIIQRTAHGYVGGTDPRKDGLVAAY</sequence>
<comment type="caution">
    <text evidence="1">The sequence shown here is derived from an EMBL/GenBank/DDBJ whole genome shotgun (WGS) entry which is preliminary data.</text>
</comment>
<dbReference type="InterPro" id="IPR043137">
    <property type="entry name" value="GGT_ssub_C"/>
</dbReference>
<dbReference type="InterPro" id="IPR043138">
    <property type="entry name" value="GGT_lsub"/>
</dbReference>
<dbReference type="PANTHER" id="PTHR43881">
    <property type="entry name" value="GAMMA-GLUTAMYLTRANSPEPTIDASE (AFU_ORTHOLOGUE AFUA_4G13580)"/>
    <property type="match status" value="1"/>
</dbReference>
<proteinExistence type="predicted"/>
<name>A0A0N8RQ19_9PSED</name>
<dbReference type="PANTHER" id="PTHR43881:SF1">
    <property type="entry name" value="GAMMA-GLUTAMYLTRANSPEPTIDASE (AFU_ORTHOLOGUE AFUA_4G13580)"/>
    <property type="match status" value="1"/>
</dbReference>
<keyword evidence="1" id="KW-0808">Transferase</keyword>
<dbReference type="Pfam" id="PF01019">
    <property type="entry name" value="G_glu_transpept"/>
    <property type="match status" value="1"/>
</dbReference>
<protein>
    <submittedName>
        <fullName evidence="1">Gamma-glutamyltransferase</fullName>
    </submittedName>
</protein>
<dbReference type="InterPro" id="IPR029055">
    <property type="entry name" value="Ntn_hydrolases_N"/>
</dbReference>
<dbReference type="GO" id="GO:0016740">
    <property type="term" value="F:transferase activity"/>
    <property type="evidence" value="ECO:0007669"/>
    <property type="project" value="UniProtKB-KW"/>
</dbReference>
<reference evidence="1 2" key="1">
    <citation type="submission" date="2015-09" db="EMBL/GenBank/DDBJ databases">
        <title>Genome announcement of multiple Pseudomonas syringae strains.</title>
        <authorList>
            <person name="Thakur S."/>
            <person name="Wang P.W."/>
            <person name="Gong Y."/>
            <person name="Weir B.S."/>
            <person name="Guttman D.S."/>
        </authorList>
    </citation>
    <scope>NUCLEOTIDE SEQUENCE [LARGE SCALE GENOMIC DNA]</scope>
    <source>
        <strain evidence="1 2">ICMP4531</strain>
    </source>
</reference>
<dbReference type="EMBL" id="LJQM01000014">
    <property type="protein sequence ID" value="KPX49959.1"/>
    <property type="molecule type" value="Genomic_DNA"/>
</dbReference>